<dbReference type="Proteomes" id="UP000000849">
    <property type="component" value="Chromosome"/>
</dbReference>
<dbReference type="KEGG" id="cfl:Cfla_1217"/>
<gene>
    <name evidence="2" type="ordered locus">Cfla_1217</name>
</gene>
<feature type="region of interest" description="Disordered" evidence="1">
    <location>
        <begin position="28"/>
        <end position="50"/>
    </location>
</feature>
<evidence type="ECO:0000313" key="2">
    <source>
        <dbReference type="EMBL" id="ADG74119.1"/>
    </source>
</evidence>
<protein>
    <submittedName>
        <fullName evidence="2">Uncharacterized protein</fullName>
    </submittedName>
</protein>
<evidence type="ECO:0000256" key="1">
    <source>
        <dbReference type="SAM" id="MobiDB-lite"/>
    </source>
</evidence>
<dbReference type="EMBL" id="CP001964">
    <property type="protein sequence ID" value="ADG74119.1"/>
    <property type="molecule type" value="Genomic_DNA"/>
</dbReference>
<evidence type="ECO:0000313" key="3">
    <source>
        <dbReference type="Proteomes" id="UP000000849"/>
    </source>
</evidence>
<organism evidence="2 3">
    <name type="scientific">Cellulomonas flavigena (strain ATCC 482 / DSM 20109 / BCRC 11376 / JCM 18109 / NBRC 3775 / NCIMB 8073 / NRS 134)</name>
    <dbReference type="NCBI Taxonomy" id="446466"/>
    <lineage>
        <taxon>Bacteria</taxon>
        <taxon>Bacillati</taxon>
        <taxon>Actinomycetota</taxon>
        <taxon>Actinomycetes</taxon>
        <taxon>Micrococcales</taxon>
        <taxon>Cellulomonadaceae</taxon>
        <taxon>Cellulomonas</taxon>
    </lineage>
</organism>
<reference evidence="2 3" key="1">
    <citation type="journal article" date="2010" name="Stand. Genomic Sci.">
        <title>Complete genome sequence of Cellulomonas flavigena type strain (134).</title>
        <authorList>
            <person name="Abt B."/>
            <person name="Foster B."/>
            <person name="Lapidus A."/>
            <person name="Clum A."/>
            <person name="Sun H."/>
            <person name="Pukall R."/>
            <person name="Lucas S."/>
            <person name="Glavina Del Rio T."/>
            <person name="Nolan M."/>
            <person name="Tice H."/>
            <person name="Cheng J.F."/>
            <person name="Pitluck S."/>
            <person name="Liolios K."/>
            <person name="Ivanova N."/>
            <person name="Mavromatis K."/>
            <person name="Ovchinnikova G."/>
            <person name="Pati A."/>
            <person name="Goodwin L."/>
            <person name="Chen A."/>
            <person name="Palaniappan K."/>
            <person name="Land M."/>
            <person name="Hauser L."/>
            <person name="Chang Y.J."/>
            <person name="Jeffries C.D."/>
            <person name="Rohde M."/>
            <person name="Goker M."/>
            <person name="Woyke T."/>
            <person name="Bristow J."/>
            <person name="Eisen J.A."/>
            <person name="Markowitz V."/>
            <person name="Hugenholtz P."/>
            <person name="Kyrpides N.C."/>
            <person name="Klenk H.P."/>
        </authorList>
    </citation>
    <scope>NUCLEOTIDE SEQUENCE [LARGE SCALE GENOMIC DNA]</scope>
    <source>
        <strain evidence="3">ATCC 482 / DSM 20109 / BCRC 11376 / JCM 18109 / NBRC 3775 / NCIMB 8073 / NRS 134</strain>
    </source>
</reference>
<dbReference type="AlphaFoldDB" id="D5UBM4"/>
<proteinExistence type="predicted"/>
<dbReference type="RefSeq" id="WP_013116453.1">
    <property type="nucleotide sequence ID" value="NC_014151.1"/>
</dbReference>
<dbReference type="STRING" id="446466.Cfla_1217"/>
<name>D5UBM4_CELFN</name>
<keyword evidence="3" id="KW-1185">Reference proteome</keyword>
<dbReference type="HOGENOM" id="CLU_3115940_0_0_11"/>
<accession>D5UBM4</accession>
<sequence>MDIFWLILTLLALSAWLGRLAHVVREDGLGHREPPRSHPDDTPSTRVRSR</sequence>
<feature type="compositionally biased region" description="Basic and acidic residues" evidence="1">
    <location>
        <begin position="28"/>
        <end position="43"/>
    </location>
</feature>